<accession>A0A5J4QDI8</accession>
<dbReference type="EMBL" id="SNRY01003964">
    <property type="protein sequence ID" value="KAA6319179.1"/>
    <property type="molecule type" value="Genomic_DNA"/>
</dbReference>
<dbReference type="AlphaFoldDB" id="A0A5J4QDI8"/>
<feature type="domain" description="Outer membrane protein beta-barrel" evidence="1">
    <location>
        <begin position="8"/>
        <end position="148"/>
    </location>
</feature>
<sequence length="150" mass="17274">MTQAETFLYSEFKGKAKKLDYTLGVGVTRSYFGQEGEDDSYNYYTFNPRLVFQYTLPGHSSIQLNANISNSSPSLSNLSAVEQMVDSFQIQRGNPNLKPFLRYRSELTYELQKGIFYGNLWGTYEYHPGAIMDEKYLEGGKIVQTWNNQK</sequence>
<comment type="caution">
    <text evidence="2">The sequence shown here is derived from an EMBL/GenBank/DDBJ whole genome shotgun (WGS) entry which is preliminary data.</text>
</comment>
<protein>
    <submittedName>
        <fullName evidence="2">TonB-dependent receptor SusC</fullName>
    </submittedName>
</protein>
<gene>
    <name evidence="2" type="ORF">EZS27_030892</name>
</gene>
<name>A0A5J4QDI8_9ZZZZ</name>
<feature type="non-terminal residue" evidence="2">
    <location>
        <position position="150"/>
    </location>
</feature>
<evidence type="ECO:0000259" key="1">
    <source>
        <dbReference type="Pfam" id="PF14905"/>
    </source>
</evidence>
<dbReference type="Pfam" id="PF14905">
    <property type="entry name" value="OMP_b-brl_3"/>
    <property type="match status" value="1"/>
</dbReference>
<proteinExistence type="predicted"/>
<evidence type="ECO:0000313" key="2">
    <source>
        <dbReference type="EMBL" id="KAA6319179.1"/>
    </source>
</evidence>
<dbReference type="InterPro" id="IPR041700">
    <property type="entry name" value="OMP_b-brl_3"/>
</dbReference>
<organism evidence="2">
    <name type="scientific">termite gut metagenome</name>
    <dbReference type="NCBI Taxonomy" id="433724"/>
    <lineage>
        <taxon>unclassified sequences</taxon>
        <taxon>metagenomes</taxon>
        <taxon>organismal metagenomes</taxon>
    </lineage>
</organism>
<keyword evidence="2" id="KW-0675">Receptor</keyword>
<reference evidence="2" key="1">
    <citation type="submission" date="2019-03" db="EMBL/GenBank/DDBJ databases">
        <title>Single cell metagenomics reveals metabolic interactions within the superorganism composed of flagellate Streblomastix strix and complex community of Bacteroidetes bacteria on its surface.</title>
        <authorList>
            <person name="Treitli S.C."/>
            <person name="Kolisko M."/>
            <person name="Husnik F."/>
            <person name="Keeling P."/>
            <person name="Hampl V."/>
        </authorList>
    </citation>
    <scope>NUCLEOTIDE SEQUENCE</scope>
    <source>
        <strain evidence="2">STM</strain>
    </source>
</reference>
<dbReference type="SUPFAM" id="SSF56935">
    <property type="entry name" value="Porins"/>
    <property type="match status" value="1"/>
</dbReference>